<dbReference type="RefSeq" id="WP_006271641.1">
    <property type="nucleotide sequence ID" value="NZ_GL883077.1"/>
</dbReference>
<organism evidence="2 3">
    <name type="scientific">Asticcacaulis biprosthecium C19</name>
    <dbReference type="NCBI Taxonomy" id="715226"/>
    <lineage>
        <taxon>Bacteria</taxon>
        <taxon>Pseudomonadati</taxon>
        <taxon>Pseudomonadota</taxon>
        <taxon>Alphaproteobacteria</taxon>
        <taxon>Caulobacterales</taxon>
        <taxon>Caulobacteraceae</taxon>
        <taxon>Asticcacaulis</taxon>
    </lineage>
</organism>
<gene>
    <name evidence="2" type="ORF">ABI_09020</name>
</gene>
<sequence>MVKTLRQQLEKLPPHLKAGPPSDSKTEEQALYKIDAIKAWATRWADWQERELNALNEAIFDKDWNQVELITQRLKNVGKTHFPDLHLAIDHLAEMRP</sequence>
<dbReference type="Proteomes" id="UP000006512">
    <property type="component" value="Unassembled WGS sequence"/>
</dbReference>
<dbReference type="HOGENOM" id="CLU_2340756_0_0_5"/>
<proteinExistence type="predicted"/>
<evidence type="ECO:0000313" key="3">
    <source>
        <dbReference type="Proteomes" id="UP000006512"/>
    </source>
</evidence>
<protein>
    <submittedName>
        <fullName evidence="2">Uncharacterized protein</fullName>
    </submittedName>
</protein>
<feature type="region of interest" description="Disordered" evidence="1">
    <location>
        <begin position="1"/>
        <end position="27"/>
    </location>
</feature>
<evidence type="ECO:0000256" key="1">
    <source>
        <dbReference type="SAM" id="MobiDB-lite"/>
    </source>
</evidence>
<name>F4QGD8_9CAUL</name>
<accession>F4QGD8</accession>
<dbReference type="AlphaFoldDB" id="F4QGD8"/>
<reference evidence="3" key="1">
    <citation type="submission" date="2011-03" db="EMBL/GenBank/DDBJ databases">
        <title>Draft genome sequence of Brevundimonas diminuta.</title>
        <authorList>
            <person name="Brown P.J.B."/>
            <person name="Buechlein A."/>
            <person name="Hemmerich C."/>
            <person name="Brun Y.V."/>
        </authorList>
    </citation>
    <scope>NUCLEOTIDE SEQUENCE [LARGE SCALE GENOMIC DNA]</scope>
    <source>
        <strain evidence="3">C19</strain>
    </source>
</reference>
<evidence type="ECO:0000313" key="2">
    <source>
        <dbReference type="EMBL" id="EGF92466.1"/>
    </source>
</evidence>
<dbReference type="EMBL" id="GL883077">
    <property type="protein sequence ID" value="EGF92466.1"/>
    <property type="molecule type" value="Genomic_DNA"/>
</dbReference>
<keyword evidence="3" id="KW-1185">Reference proteome</keyword>